<dbReference type="AlphaFoldDB" id="A0AAN6T7L7"/>
<gene>
    <name evidence="2" type="ORF">N656DRAFT_792692</name>
</gene>
<evidence type="ECO:0000256" key="1">
    <source>
        <dbReference type="ARBA" id="ARBA00010568"/>
    </source>
</evidence>
<reference evidence="2" key="1">
    <citation type="journal article" date="2023" name="Mol. Phylogenet. Evol.">
        <title>Genome-scale phylogeny and comparative genomics of the fungal order Sordariales.</title>
        <authorList>
            <person name="Hensen N."/>
            <person name="Bonometti L."/>
            <person name="Westerberg I."/>
            <person name="Brannstrom I.O."/>
            <person name="Guillou S."/>
            <person name="Cros-Aarteil S."/>
            <person name="Calhoun S."/>
            <person name="Haridas S."/>
            <person name="Kuo A."/>
            <person name="Mondo S."/>
            <person name="Pangilinan J."/>
            <person name="Riley R."/>
            <person name="LaButti K."/>
            <person name="Andreopoulos B."/>
            <person name="Lipzen A."/>
            <person name="Chen C."/>
            <person name="Yan M."/>
            <person name="Daum C."/>
            <person name="Ng V."/>
            <person name="Clum A."/>
            <person name="Steindorff A."/>
            <person name="Ohm R.A."/>
            <person name="Martin F."/>
            <person name="Silar P."/>
            <person name="Natvig D.O."/>
            <person name="Lalanne C."/>
            <person name="Gautier V."/>
            <person name="Ament-Velasquez S.L."/>
            <person name="Kruys A."/>
            <person name="Hutchinson M.I."/>
            <person name="Powell A.J."/>
            <person name="Barry K."/>
            <person name="Miller A.N."/>
            <person name="Grigoriev I.V."/>
            <person name="Debuchy R."/>
            <person name="Gladieux P."/>
            <person name="Hiltunen Thoren M."/>
            <person name="Johannesson H."/>
        </authorList>
    </citation>
    <scope>NUCLEOTIDE SEQUENCE</scope>
    <source>
        <strain evidence="2">CBS 508.74</strain>
    </source>
</reference>
<dbReference type="PANTHER" id="PTHR31977">
    <property type="entry name" value="UPF0696 PROTEIN C11ORF68"/>
    <property type="match status" value="1"/>
</dbReference>
<dbReference type="RefSeq" id="XP_064665730.1">
    <property type="nucleotide sequence ID" value="XM_064817101.1"/>
</dbReference>
<dbReference type="Pfam" id="PF08939">
    <property type="entry name" value="Bles03"/>
    <property type="match status" value="1"/>
</dbReference>
<dbReference type="Proteomes" id="UP001302812">
    <property type="component" value="Unassembled WGS sequence"/>
</dbReference>
<organism evidence="2 3">
    <name type="scientific">Canariomyces notabilis</name>
    <dbReference type="NCBI Taxonomy" id="2074819"/>
    <lineage>
        <taxon>Eukaryota</taxon>
        <taxon>Fungi</taxon>
        <taxon>Dikarya</taxon>
        <taxon>Ascomycota</taxon>
        <taxon>Pezizomycotina</taxon>
        <taxon>Sordariomycetes</taxon>
        <taxon>Sordariomycetidae</taxon>
        <taxon>Sordariales</taxon>
        <taxon>Chaetomiaceae</taxon>
        <taxon>Canariomyces</taxon>
    </lineage>
</organism>
<evidence type="ECO:0000313" key="3">
    <source>
        <dbReference type="Proteomes" id="UP001302812"/>
    </source>
</evidence>
<dbReference type="InterPro" id="IPR023398">
    <property type="entry name" value="TIF_eIF4e-like"/>
</dbReference>
<comment type="caution">
    <text evidence="2">The sequence shown here is derived from an EMBL/GenBank/DDBJ whole genome shotgun (WGS) entry which is preliminary data.</text>
</comment>
<dbReference type="GeneID" id="89941226"/>
<reference evidence="2" key="2">
    <citation type="submission" date="2023-05" db="EMBL/GenBank/DDBJ databases">
        <authorList>
            <consortium name="Lawrence Berkeley National Laboratory"/>
            <person name="Steindorff A."/>
            <person name="Hensen N."/>
            <person name="Bonometti L."/>
            <person name="Westerberg I."/>
            <person name="Brannstrom I.O."/>
            <person name="Guillou S."/>
            <person name="Cros-Aarteil S."/>
            <person name="Calhoun S."/>
            <person name="Haridas S."/>
            <person name="Kuo A."/>
            <person name="Mondo S."/>
            <person name="Pangilinan J."/>
            <person name="Riley R."/>
            <person name="Labutti K."/>
            <person name="Andreopoulos B."/>
            <person name="Lipzen A."/>
            <person name="Chen C."/>
            <person name="Yanf M."/>
            <person name="Daum C."/>
            <person name="Ng V."/>
            <person name="Clum A."/>
            <person name="Ohm R."/>
            <person name="Martin F."/>
            <person name="Silar P."/>
            <person name="Natvig D."/>
            <person name="Lalanne C."/>
            <person name="Gautier V."/>
            <person name="Ament-Velasquez S.L."/>
            <person name="Kruys A."/>
            <person name="Hutchinson M.I."/>
            <person name="Powell A.J."/>
            <person name="Barry K."/>
            <person name="Miller A.N."/>
            <person name="Grigoriev I.V."/>
            <person name="Debuchy R."/>
            <person name="Gladieux P."/>
            <person name="Thoren M.H."/>
            <person name="Johannesson H."/>
        </authorList>
    </citation>
    <scope>NUCLEOTIDE SEQUENCE</scope>
    <source>
        <strain evidence="2">CBS 508.74</strain>
    </source>
</reference>
<evidence type="ECO:0000313" key="2">
    <source>
        <dbReference type="EMBL" id="KAK4108160.1"/>
    </source>
</evidence>
<dbReference type="Gene3D" id="3.30.760.10">
    <property type="entry name" value="RNA Cap, Translation Initiation Factor Eif4e"/>
    <property type="match status" value="1"/>
</dbReference>
<dbReference type="EMBL" id="MU853365">
    <property type="protein sequence ID" value="KAK4108160.1"/>
    <property type="molecule type" value="Genomic_DNA"/>
</dbReference>
<sequence>MDSDDSEFYGDEDTISSLKARVDDFDIAAWWSQAHHKRKYSAQPLATLTDRLTLAAITDRLYNRRGGEERLALLSHFQEMARGSGMPLSVVQMERWEAERDLRQLAVACELITGKWMLFLAPEEVDEVWERVARATAQNRLGIGAKVEIAGGAETGKARLLCVYTRDFRDKRDVARVLDVLRQLQLVMLGGEQIYYKSGFCSPFLIDAWTELGIYGGNSWGIRASMYSSNEIFSFVKSLDQEAL</sequence>
<protein>
    <submittedName>
        <fullName evidence="2">DUF1917-domain-containing protein</fullName>
    </submittedName>
</protein>
<accession>A0AAN6T7L7</accession>
<comment type="similarity">
    <text evidence="1">Belongs to the UPF0696 family.</text>
</comment>
<dbReference type="PANTHER" id="PTHR31977:SF1">
    <property type="entry name" value="UPF0696 PROTEIN C11ORF68"/>
    <property type="match status" value="1"/>
</dbReference>
<proteinExistence type="inferred from homology"/>
<name>A0AAN6T7L7_9PEZI</name>
<dbReference type="SUPFAM" id="SSF55418">
    <property type="entry name" value="eIF4e-like"/>
    <property type="match status" value="1"/>
</dbReference>
<dbReference type="InterPro" id="IPR015034">
    <property type="entry name" value="Bles03"/>
</dbReference>
<keyword evidence="3" id="KW-1185">Reference proteome</keyword>